<comment type="caution">
    <text evidence="2">The sequence shown here is derived from an EMBL/GenBank/DDBJ whole genome shotgun (WGS) entry which is preliminary data.</text>
</comment>
<keyword evidence="1" id="KW-0175">Coiled coil</keyword>
<dbReference type="Proteomes" id="UP000245461">
    <property type="component" value="Unassembled WGS sequence"/>
</dbReference>
<keyword evidence="3" id="KW-1185">Reference proteome</keyword>
<accession>A0A317EEU4</accession>
<organism evidence="2 3">
    <name type="scientific">Zavarzinia aquatilis</name>
    <dbReference type="NCBI Taxonomy" id="2211142"/>
    <lineage>
        <taxon>Bacteria</taxon>
        <taxon>Pseudomonadati</taxon>
        <taxon>Pseudomonadota</taxon>
        <taxon>Alphaproteobacteria</taxon>
        <taxon>Rhodospirillales</taxon>
        <taxon>Zavarziniaceae</taxon>
        <taxon>Zavarzinia</taxon>
    </lineage>
</organism>
<dbReference type="AlphaFoldDB" id="A0A317EEU4"/>
<reference evidence="2 3" key="1">
    <citation type="submission" date="2018-05" db="EMBL/GenBank/DDBJ databases">
        <title>Zavarzinia sp. HR-AS.</title>
        <authorList>
            <person name="Lee Y."/>
            <person name="Jeon C.O."/>
        </authorList>
    </citation>
    <scope>NUCLEOTIDE SEQUENCE [LARGE SCALE GENOMIC DNA]</scope>
    <source>
        <strain evidence="2 3">HR-AS</strain>
    </source>
</reference>
<evidence type="ECO:0000313" key="2">
    <source>
        <dbReference type="EMBL" id="PWR24640.1"/>
    </source>
</evidence>
<feature type="coiled-coil region" evidence="1">
    <location>
        <begin position="238"/>
        <end position="265"/>
    </location>
</feature>
<gene>
    <name evidence="2" type="ORF">DKG74_07505</name>
</gene>
<protein>
    <recommendedName>
        <fullName evidence="4">Fimbrial assembly protein</fullName>
    </recommendedName>
</protein>
<dbReference type="EMBL" id="QGLE01000003">
    <property type="protein sequence ID" value="PWR24640.1"/>
    <property type="molecule type" value="Genomic_DNA"/>
</dbReference>
<dbReference type="InterPro" id="IPR043129">
    <property type="entry name" value="ATPase_NBD"/>
</dbReference>
<evidence type="ECO:0000256" key="1">
    <source>
        <dbReference type="SAM" id="Coils"/>
    </source>
</evidence>
<proteinExistence type="predicted"/>
<evidence type="ECO:0000313" key="3">
    <source>
        <dbReference type="Proteomes" id="UP000245461"/>
    </source>
</evidence>
<evidence type="ECO:0008006" key="4">
    <source>
        <dbReference type="Google" id="ProtNLM"/>
    </source>
</evidence>
<sequence length="346" mass="37363">MRGARLMDIKALLNTDMTTLVRGLKRGLDWWAGELSALVPARFRARLTRPRLVVAIERGEPVFYRSGTGSWRRVDKPGRAAVRAALVVAPEAVLTGDFDYPVPSPGELRRMLTLDLDRLTPFAAADAVFDAEVAADPAEKGATRRITLAVMRREDLARDLALLAGKGIHPASAGLADGAGTLRFDFTRDLDGAVQARGGRLGMALRIALPVLLLANLGLLVLRDDFATVSLREAVEGQRLQVQRIEQLRRQVDREEARRRDLLDLARRQAPLPVLDAVTRALPDDAHATRFDWNGAELRLAGKAADPGALPALIDATGLFGPARPLDEAAGPPGSFGLALAAKVQP</sequence>
<dbReference type="SUPFAM" id="SSF53067">
    <property type="entry name" value="Actin-like ATPase domain"/>
    <property type="match status" value="1"/>
</dbReference>
<name>A0A317EEU4_9PROT</name>